<dbReference type="InterPro" id="IPR008922">
    <property type="entry name" value="Di-copper_centre_dom_sf"/>
</dbReference>
<sequence length="192" mass="20548">MGDPFRGGCITIGPFANYTNSLGPSYQVTQHCIDRRISDGASSRSSQANVDACLAKTTWEAAWPCLEGAPHSGGHGGVGGQMTNGVSSPGDAIFYLHHTWLDKVWWNWQAGRNRGERMGRVAGRNVQADGLPGFPARPGNIPKPTGADGDSGTETTMGHVLNMFGNGPNKTIADVMEIQGQLLCYKYVEPKE</sequence>
<evidence type="ECO:0000256" key="1">
    <source>
        <dbReference type="ARBA" id="ARBA00022723"/>
    </source>
</evidence>
<dbReference type="Proteomes" id="UP001172155">
    <property type="component" value="Unassembled WGS sequence"/>
</dbReference>
<dbReference type="Pfam" id="PF00264">
    <property type="entry name" value="Tyrosinase"/>
    <property type="match status" value="1"/>
</dbReference>
<dbReference type="InterPro" id="IPR050316">
    <property type="entry name" value="Tyrosinase/Hemocyanin"/>
</dbReference>
<evidence type="ECO:0000313" key="5">
    <source>
        <dbReference type="EMBL" id="KAK0745456.1"/>
    </source>
</evidence>
<dbReference type="EMBL" id="JAUKUD010000004">
    <property type="protein sequence ID" value="KAK0745456.1"/>
    <property type="molecule type" value="Genomic_DNA"/>
</dbReference>
<dbReference type="SUPFAM" id="SSF48056">
    <property type="entry name" value="Di-copper centre-containing domain"/>
    <property type="match status" value="1"/>
</dbReference>
<proteinExistence type="predicted"/>
<keyword evidence="6" id="KW-1185">Reference proteome</keyword>
<organism evidence="5 6">
    <name type="scientific">Schizothecium vesticola</name>
    <dbReference type="NCBI Taxonomy" id="314040"/>
    <lineage>
        <taxon>Eukaryota</taxon>
        <taxon>Fungi</taxon>
        <taxon>Dikarya</taxon>
        <taxon>Ascomycota</taxon>
        <taxon>Pezizomycotina</taxon>
        <taxon>Sordariomycetes</taxon>
        <taxon>Sordariomycetidae</taxon>
        <taxon>Sordariales</taxon>
        <taxon>Schizotheciaceae</taxon>
        <taxon>Schizothecium</taxon>
    </lineage>
</organism>
<dbReference type="InterPro" id="IPR002227">
    <property type="entry name" value="Tyrosinase_Cu-bd"/>
</dbReference>
<evidence type="ECO:0000256" key="2">
    <source>
        <dbReference type="ARBA" id="ARBA00023008"/>
    </source>
</evidence>
<reference evidence="5" key="1">
    <citation type="submission" date="2023-06" db="EMBL/GenBank/DDBJ databases">
        <title>Genome-scale phylogeny and comparative genomics of the fungal order Sordariales.</title>
        <authorList>
            <consortium name="Lawrence Berkeley National Laboratory"/>
            <person name="Hensen N."/>
            <person name="Bonometti L."/>
            <person name="Westerberg I."/>
            <person name="Brannstrom I.O."/>
            <person name="Guillou S."/>
            <person name="Cros-Aarteil S."/>
            <person name="Calhoun S."/>
            <person name="Haridas S."/>
            <person name="Kuo A."/>
            <person name="Mondo S."/>
            <person name="Pangilinan J."/>
            <person name="Riley R."/>
            <person name="LaButti K."/>
            <person name="Andreopoulos B."/>
            <person name="Lipzen A."/>
            <person name="Chen C."/>
            <person name="Yanf M."/>
            <person name="Daum C."/>
            <person name="Ng V."/>
            <person name="Clum A."/>
            <person name="Steindorff A."/>
            <person name="Ohm R."/>
            <person name="Martin F."/>
            <person name="Silar P."/>
            <person name="Natvig D."/>
            <person name="Lalanne C."/>
            <person name="Gautier V."/>
            <person name="Ament-velasquez S.L."/>
            <person name="Kruys A."/>
            <person name="Hutchinson M.I."/>
            <person name="Powell A.J."/>
            <person name="Barry K."/>
            <person name="Miller A.N."/>
            <person name="Grigoriev I.V."/>
            <person name="Debuchy R."/>
            <person name="Gladieux P."/>
            <person name="Thoren M.H."/>
            <person name="Johannesson H."/>
        </authorList>
    </citation>
    <scope>NUCLEOTIDE SEQUENCE</scope>
    <source>
        <strain evidence="5">SMH3187-1</strain>
    </source>
</reference>
<gene>
    <name evidence="5" type="ORF">B0T18DRAFT_437792</name>
</gene>
<feature type="domain" description="Tyrosinase copper-binding" evidence="4">
    <location>
        <begin position="7"/>
        <end position="110"/>
    </location>
</feature>
<dbReference type="AlphaFoldDB" id="A0AA40K4C3"/>
<keyword evidence="2" id="KW-0186">Copper</keyword>
<keyword evidence="1" id="KW-0479">Metal-binding</keyword>
<evidence type="ECO:0000259" key="4">
    <source>
        <dbReference type="Pfam" id="PF00264"/>
    </source>
</evidence>
<protein>
    <recommendedName>
        <fullName evidence="4">Tyrosinase copper-binding domain-containing protein</fullName>
    </recommendedName>
</protein>
<dbReference type="GO" id="GO:0016491">
    <property type="term" value="F:oxidoreductase activity"/>
    <property type="evidence" value="ECO:0007669"/>
    <property type="project" value="InterPro"/>
</dbReference>
<name>A0AA40K4C3_9PEZI</name>
<dbReference type="GO" id="GO:0046872">
    <property type="term" value="F:metal ion binding"/>
    <property type="evidence" value="ECO:0007669"/>
    <property type="project" value="UniProtKB-KW"/>
</dbReference>
<feature type="region of interest" description="Disordered" evidence="3">
    <location>
        <begin position="127"/>
        <end position="151"/>
    </location>
</feature>
<dbReference type="PANTHER" id="PTHR11474:SF126">
    <property type="entry name" value="TYROSINASE-LIKE PROTEIN TYR-1-RELATED"/>
    <property type="match status" value="1"/>
</dbReference>
<accession>A0AA40K4C3</accession>
<dbReference type="Gene3D" id="1.10.1280.10">
    <property type="entry name" value="Di-copper center containing domain from catechol oxidase"/>
    <property type="match status" value="1"/>
</dbReference>
<evidence type="ECO:0000313" key="6">
    <source>
        <dbReference type="Proteomes" id="UP001172155"/>
    </source>
</evidence>
<evidence type="ECO:0000256" key="3">
    <source>
        <dbReference type="SAM" id="MobiDB-lite"/>
    </source>
</evidence>
<dbReference type="PANTHER" id="PTHR11474">
    <property type="entry name" value="TYROSINASE FAMILY MEMBER"/>
    <property type="match status" value="1"/>
</dbReference>
<comment type="caution">
    <text evidence="5">The sequence shown here is derived from an EMBL/GenBank/DDBJ whole genome shotgun (WGS) entry which is preliminary data.</text>
</comment>